<protein>
    <submittedName>
        <fullName evidence="1">Uncharacterized protein</fullName>
    </submittedName>
</protein>
<organism evidence="1 2">
    <name type="scientific">Streptomyces afghaniensis 772</name>
    <dbReference type="NCBI Taxonomy" id="1283301"/>
    <lineage>
        <taxon>Bacteria</taxon>
        <taxon>Bacillati</taxon>
        <taxon>Actinomycetota</taxon>
        <taxon>Actinomycetes</taxon>
        <taxon>Kitasatosporales</taxon>
        <taxon>Streptomycetaceae</taxon>
        <taxon>Streptomyces</taxon>
    </lineage>
</organism>
<sequence length="52" mass="5720">MSDEDLTDGADFIDHTAWRVSGKIPLAGVKHDDNEAPVQLVVVLRTAEWPTC</sequence>
<dbReference type="EMBL" id="AOPY01001427">
    <property type="protein sequence ID" value="EPJ39252.1"/>
    <property type="molecule type" value="Genomic_DNA"/>
</dbReference>
<dbReference type="OrthoDB" id="4211179at2"/>
<dbReference type="Proteomes" id="UP000015001">
    <property type="component" value="Unassembled WGS sequence"/>
</dbReference>
<gene>
    <name evidence="1" type="ORF">STAFG_3722</name>
</gene>
<name>S4MZ70_9ACTN</name>
<evidence type="ECO:0000313" key="1">
    <source>
        <dbReference type="EMBL" id="EPJ39252.1"/>
    </source>
</evidence>
<proteinExistence type="predicted"/>
<comment type="caution">
    <text evidence="1">The sequence shown here is derived from an EMBL/GenBank/DDBJ whole genome shotgun (WGS) entry which is preliminary data.</text>
</comment>
<reference evidence="1 2" key="1">
    <citation type="submission" date="2013-02" db="EMBL/GenBank/DDBJ databases">
        <title>Draft Genome Sequence of Streptomyces afghaniensis, Which Produces Compounds of the Julimycin B-Complex.</title>
        <authorList>
            <person name="Gruening B.A."/>
            <person name="Praeg A."/>
            <person name="Erxleben A."/>
            <person name="Guenther S."/>
            <person name="Fiedler H.-P."/>
            <person name="Goodfellow M."/>
            <person name="Mueller M."/>
        </authorList>
    </citation>
    <scope>NUCLEOTIDE SEQUENCE [LARGE SCALE GENOMIC DNA]</scope>
    <source>
        <strain evidence="1 2">772</strain>
    </source>
</reference>
<accession>S4MZ70</accession>
<evidence type="ECO:0000313" key="2">
    <source>
        <dbReference type="Proteomes" id="UP000015001"/>
    </source>
</evidence>
<keyword evidence="2" id="KW-1185">Reference proteome</keyword>
<dbReference type="AlphaFoldDB" id="S4MZ70"/>
<dbReference type="PATRIC" id="fig|1283301.3.peg.3690"/>
<dbReference type="RefSeq" id="WP_020272646.1">
    <property type="nucleotide sequence ID" value="NZ_KE354180.1"/>
</dbReference>
<dbReference type="HOGENOM" id="CLU_3084979_0_0_11"/>